<keyword evidence="5" id="KW-0597">Phosphoprotein</keyword>
<evidence type="ECO:0000256" key="8">
    <source>
        <dbReference type="ARBA" id="ARBA00022777"/>
    </source>
</evidence>
<evidence type="ECO:0000256" key="10">
    <source>
        <dbReference type="ARBA" id="ARBA00023012"/>
    </source>
</evidence>
<keyword evidence="4" id="KW-1003">Cell membrane</keyword>
<dbReference type="FunFam" id="1.10.287.130:FF:000008">
    <property type="entry name" value="Two-component sensor histidine kinase"/>
    <property type="match status" value="1"/>
</dbReference>
<dbReference type="GO" id="GO:0016036">
    <property type="term" value="P:cellular response to phosphate starvation"/>
    <property type="evidence" value="ECO:0007669"/>
    <property type="project" value="TreeGrafter"/>
</dbReference>
<keyword evidence="14" id="KW-0812">Transmembrane</keyword>
<keyword evidence="6" id="KW-0808">Transferase</keyword>
<protein>
    <recommendedName>
        <fullName evidence="12">Sensor-like histidine kinase SenX3</fullName>
        <ecNumber evidence="3">2.7.13.3</ecNumber>
    </recommendedName>
</protein>
<dbReference type="PANTHER" id="PTHR45453">
    <property type="entry name" value="PHOSPHATE REGULON SENSOR PROTEIN PHOR"/>
    <property type="match status" value="1"/>
</dbReference>
<evidence type="ECO:0000256" key="3">
    <source>
        <dbReference type="ARBA" id="ARBA00012438"/>
    </source>
</evidence>
<evidence type="ECO:0000256" key="4">
    <source>
        <dbReference type="ARBA" id="ARBA00022475"/>
    </source>
</evidence>
<dbReference type="InterPro" id="IPR036890">
    <property type="entry name" value="HATPase_C_sf"/>
</dbReference>
<keyword evidence="9" id="KW-0067">ATP-binding</keyword>
<evidence type="ECO:0000313" key="16">
    <source>
        <dbReference type="EMBL" id="GGF56433.1"/>
    </source>
</evidence>
<evidence type="ECO:0000256" key="5">
    <source>
        <dbReference type="ARBA" id="ARBA00022553"/>
    </source>
</evidence>
<dbReference type="Proteomes" id="UP000605670">
    <property type="component" value="Unassembled WGS sequence"/>
</dbReference>
<evidence type="ECO:0000256" key="1">
    <source>
        <dbReference type="ARBA" id="ARBA00000085"/>
    </source>
</evidence>
<dbReference type="AlphaFoldDB" id="A0A917BTQ3"/>
<dbReference type="FunFam" id="3.30.565.10:FF:000006">
    <property type="entry name" value="Sensor histidine kinase WalK"/>
    <property type="match status" value="1"/>
</dbReference>
<dbReference type="PRINTS" id="PR00344">
    <property type="entry name" value="BCTRLSENSOR"/>
</dbReference>
<evidence type="ECO:0000256" key="2">
    <source>
        <dbReference type="ARBA" id="ARBA00004236"/>
    </source>
</evidence>
<dbReference type="SMART" id="SM00387">
    <property type="entry name" value="HATPase_c"/>
    <property type="match status" value="1"/>
</dbReference>
<keyword evidence="11 14" id="KW-0472">Membrane</keyword>
<keyword evidence="14" id="KW-1133">Transmembrane helix</keyword>
<evidence type="ECO:0000256" key="11">
    <source>
        <dbReference type="ARBA" id="ARBA00023136"/>
    </source>
</evidence>
<evidence type="ECO:0000256" key="7">
    <source>
        <dbReference type="ARBA" id="ARBA00022741"/>
    </source>
</evidence>
<evidence type="ECO:0000256" key="12">
    <source>
        <dbReference type="ARBA" id="ARBA00039401"/>
    </source>
</evidence>
<dbReference type="GO" id="GO:0004721">
    <property type="term" value="F:phosphoprotein phosphatase activity"/>
    <property type="evidence" value="ECO:0007669"/>
    <property type="project" value="TreeGrafter"/>
</dbReference>
<dbReference type="CDD" id="cd00075">
    <property type="entry name" value="HATPase"/>
    <property type="match status" value="1"/>
</dbReference>
<comment type="caution">
    <text evidence="16">The sequence shown here is derived from an EMBL/GenBank/DDBJ whole genome shotgun (WGS) entry which is preliminary data.</text>
</comment>
<evidence type="ECO:0000259" key="15">
    <source>
        <dbReference type="PROSITE" id="PS50109"/>
    </source>
</evidence>
<dbReference type="EMBL" id="BMEM01000004">
    <property type="protein sequence ID" value="GGF56433.1"/>
    <property type="molecule type" value="Genomic_DNA"/>
</dbReference>
<dbReference type="SMART" id="SM00388">
    <property type="entry name" value="HisKA"/>
    <property type="match status" value="1"/>
</dbReference>
<dbReference type="InterPro" id="IPR005467">
    <property type="entry name" value="His_kinase_dom"/>
</dbReference>
<comment type="catalytic activity">
    <reaction evidence="1">
        <text>ATP + protein L-histidine = ADP + protein N-phospho-L-histidine.</text>
        <dbReference type="EC" id="2.7.13.3"/>
    </reaction>
</comment>
<dbReference type="PROSITE" id="PS50109">
    <property type="entry name" value="HIS_KIN"/>
    <property type="match status" value="1"/>
</dbReference>
<feature type="region of interest" description="Disordered" evidence="13">
    <location>
        <begin position="391"/>
        <end position="428"/>
    </location>
</feature>
<keyword evidence="7" id="KW-0547">Nucleotide-binding</keyword>
<dbReference type="GO" id="GO:0005524">
    <property type="term" value="F:ATP binding"/>
    <property type="evidence" value="ECO:0007669"/>
    <property type="project" value="UniProtKB-KW"/>
</dbReference>
<dbReference type="InterPro" id="IPR050351">
    <property type="entry name" value="BphY/WalK/GraS-like"/>
</dbReference>
<dbReference type="InterPro" id="IPR003594">
    <property type="entry name" value="HATPase_dom"/>
</dbReference>
<evidence type="ECO:0000256" key="13">
    <source>
        <dbReference type="SAM" id="MobiDB-lite"/>
    </source>
</evidence>
<dbReference type="Pfam" id="PF00512">
    <property type="entry name" value="HisKA"/>
    <property type="match status" value="1"/>
</dbReference>
<keyword evidence="17" id="KW-1185">Reference proteome</keyword>
<dbReference type="SUPFAM" id="SSF55874">
    <property type="entry name" value="ATPase domain of HSP90 chaperone/DNA topoisomerase II/histidine kinase"/>
    <property type="match status" value="1"/>
</dbReference>
<feature type="domain" description="Histidine kinase" evidence="15">
    <location>
        <begin position="172"/>
        <end position="389"/>
    </location>
</feature>
<reference evidence="16" key="2">
    <citation type="submission" date="2020-09" db="EMBL/GenBank/DDBJ databases">
        <authorList>
            <person name="Sun Q."/>
            <person name="Zhou Y."/>
        </authorList>
    </citation>
    <scope>NUCLEOTIDE SEQUENCE</scope>
    <source>
        <strain evidence="16">CGMCC 1.12160</strain>
    </source>
</reference>
<name>A0A917BTQ3_9MICO</name>
<gene>
    <name evidence="16" type="ORF">GCM10011366_25370</name>
</gene>
<dbReference type="InterPro" id="IPR036097">
    <property type="entry name" value="HisK_dim/P_sf"/>
</dbReference>
<sequence length="428" mass="45606">MGEPVPHTVGFVSPLPAFTLGVLAGIAAALTVVWLATLPARRRAEAAAQAAALEAATLPRGVADVLAVLRSGAIVVDRGNRVRSATSPALAFGLVRGHNLLDRDLLELVAAVHRDRQIRERDIHVARGPLTSSRLELSTRVAPINDDLVLILVEDRTQARRVEEVRRDFVVNVSHELKTPVGGLALLAEAVEDAADDPEAVARFAGRMKTETNRLAHLVTEIVDLSRLQTSDMLADMVIVDVVACANEAIDQTASLAGNHEIVAATQGPLPQLRIYGAHDLVVTAIRNLLTNAITYSPDGTRVSVVTRRVGDVVEVAVSDQGSGISAADQERIFERFYRVDSARSRLTGGTGLGLSIVKHICANHGGEITLWSREGQGSTFTLRLPAALDDLRPTGSPAPHAADGPLRVADPAHGDDIPSTHPRKVSR</sequence>
<dbReference type="SUPFAM" id="SSF47384">
    <property type="entry name" value="Homodimeric domain of signal transducing histidine kinase"/>
    <property type="match status" value="1"/>
</dbReference>
<evidence type="ECO:0000313" key="17">
    <source>
        <dbReference type="Proteomes" id="UP000605670"/>
    </source>
</evidence>
<dbReference type="InterPro" id="IPR004358">
    <property type="entry name" value="Sig_transdc_His_kin-like_C"/>
</dbReference>
<dbReference type="GO" id="GO:0005886">
    <property type="term" value="C:plasma membrane"/>
    <property type="evidence" value="ECO:0007669"/>
    <property type="project" value="UniProtKB-SubCell"/>
</dbReference>
<evidence type="ECO:0000256" key="9">
    <source>
        <dbReference type="ARBA" id="ARBA00022840"/>
    </source>
</evidence>
<dbReference type="GO" id="GO:0000155">
    <property type="term" value="F:phosphorelay sensor kinase activity"/>
    <property type="evidence" value="ECO:0007669"/>
    <property type="project" value="InterPro"/>
</dbReference>
<evidence type="ECO:0000256" key="6">
    <source>
        <dbReference type="ARBA" id="ARBA00022679"/>
    </source>
</evidence>
<accession>A0A917BTQ3</accession>
<keyword evidence="10" id="KW-0902">Two-component regulatory system</keyword>
<dbReference type="Gene3D" id="3.30.565.10">
    <property type="entry name" value="Histidine kinase-like ATPase, C-terminal domain"/>
    <property type="match status" value="1"/>
</dbReference>
<reference evidence="16" key="1">
    <citation type="journal article" date="2014" name="Int. J. Syst. Evol. Microbiol.">
        <title>Complete genome sequence of Corynebacterium casei LMG S-19264T (=DSM 44701T), isolated from a smear-ripened cheese.</title>
        <authorList>
            <consortium name="US DOE Joint Genome Institute (JGI-PGF)"/>
            <person name="Walter F."/>
            <person name="Albersmeier A."/>
            <person name="Kalinowski J."/>
            <person name="Ruckert C."/>
        </authorList>
    </citation>
    <scope>NUCLEOTIDE SEQUENCE</scope>
    <source>
        <strain evidence="16">CGMCC 1.12160</strain>
    </source>
</reference>
<proteinExistence type="predicted"/>
<keyword evidence="8 16" id="KW-0418">Kinase</keyword>
<dbReference type="CDD" id="cd00082">
    <property type="entry name" value="HisKA"/>
    <property type="match status" value="1"/>
</dbReference>
<feature type="transmembrane region" description="Helical" evidence="14">
    <location>
        <begin position="15"/>
        <end position="36"/>
    </location>
</feature>
<dbReference type="Gene3D" id="1.10.287.130">
    <property type="match status" value="1"/>
</dbReference>
<evidence type="ECO:0000256" key="14">
    <source>
        <dbReference type="SAM" id="Phobius"/>
    </source>
</evidence>
<dbReference type="EC" id="2.7.13.3" evidence="3"/>
<dbReference type="Pfam" id="PF02518">
    <property type="entry name" value="HATPase_c"/>
    <property type="match status" value="1"/>
</dbReference>
<organism evidence="16 17">
    <name type="scientific">Ornithinimicrobium tianjinense</name>
    <dbReference type="NCBI Taxonomy" id="1195761"/>
    <lineage>
        <taxon>Bacteria</taxon>
        <taxon>Bacillati</taxon>
        <taxon>Actinomycetota</taxon>
        <taxon>Actinomycetes</taxon>
        <taxon>Micrococcales</taxon>
        <taxon>Ornithinimicrobiaceae</taxon>
        <taxon>Ornithinimicrobium</taxon>
    </lineage>
</organism>
<comment type="subcellular location">
    <subcellularLocation>
        <location evidence="2">Cell membrane</location>
    </subcellularLocation>
</comment>
<dbReference type="PANTHER" id="PTHR45453:SF1">
    <property type="entry name" value="PHOSPHATE REGULON SENSOR PROTEIN PHOR"/>
    <property type="match status" value="1"/>
</dbReference>
<dbReference type="InterPro" id="IPR003661">
    <property type="entry name" value="HisK_dim/P_dom"/>
</dbReference>